<dbReference type="SUPFAM" id="SSF52540">
    <property type="entry name" value="P-loop containing nucleoside triphosphate hydrolases"/>
    <property type="match status" value="1"/>
</dbReference>
<dbReference type="GO" id="GO:0003824">
    <property type="term" value="F:catalytic activity"/>
    <property type="evidence" value="ECO:0007669"/>
    <property type="project" value="InterPro"/>
</dbReference>
<dbReference type="Pfam" id="PF25053">
    <property type="entry name" value="DUF7791"/>
    <property type="match status" value="1"/>
</dbReference>
<dbReference type="Pfam" id="PF00023">
    <property type="entry name" value="Ank"/>
    <property type="match status" value="1"/>
</dbReference>
<dbReference type="PANTHER" id="PTHR46082:SF11">
    <property type="entry name" value="AAA+ ATPASE DOMAIN-CONTAINING PROTEIN-RELATED"/>
    <property type="match status" value="1"/>
</dbReference>
<dbReference type="PROSITE" id="PS50297">
    <property type="entry name" value="ANK_REP_REGION"/>
    <property type="match status" value="1"/>
</dbReference>
<evidence type="ECO:0000259" key="4">
    <source>
        <dbReference type="Pfam" id="PF25053"/>
    </source>
</evidence>
<organism evidence="5 6">
    <name type="scientific">Carpinus fangiana</name>
    <dbReference type="NCBI Taxonomy" id="176857"/>
    <lineage>
        <taxon>Eukaryota</taxon>
        <taxon>Viridiplantae</taxon>
        <taxon>Streptophyta</taxon>
        <taxon>Embryophyta</taxon>
        <taxon>Tracheophyta</taxon>
        <taxon>Spermatophyta</taxon>
        <taxon>Magnoliopsida</taxon>
        <taxon>eudicotyledons</taxon>
        <taxon>Gunneridae</taxon>
        <taxon>Pentapetalae</taxon>
        <taxon>rosids</taxon>
        <taxon>fabids</taxon>
        <taxon>Fagales</taxon>
        <taxon>Betulaceae</taxon>
        <taxon>Carpinus</taxon>
    </lineage>
</organism>
<gene>
    <name evidence="5" type="ORF">FH972_025733</name>
</gene>
<dbReference type="InterPro" id="IPR029058">
    <property type="entry name" value="AB_hydrolase_fold"/>
</dbReference>
<dbReference type="SMART" id="SM00248">
    <property type="entry name" value="ANK"/>
    <property type="match status" value="2"/>
</dbReference>
<evidence type="ECO:0000256" key="2">
    <source>
        <dbReference type="PROSITE-ProRule" id="PRU00023"/>
    </source>
</evidence>
<keyword evidence="6" id="KW-1185">Reference proteome</keyword>
<dbReference type="InterPro" id="IPR002110">
    <property type="entry name" value="Ankyrin_rpt"/>
</dbReference>
<proteinExistence type="predicted"/>
<dbReference type="InterPro" id="IPR056884">
    <property type="entry name" value="NPHP3-like_N"/>
</dbReference>
<dbReference type="Pfam" id="PF24883">
    <property type="entry name" value="NPHP3_N"/>
    <property type="match status" value="1"/>
</dbReference>
<dbReference type="Gene3D" id="3.40.50.1820">
    <property type="entry name" value="alpha/beta hydrolase"/>
    <property type="match status" value="1"/>
</dbReference>
<feature type="domain" description="DUF7791" evidence="4">
    <location>
        <begin position="1064"/>
        <end position="1165"/>
    </location>
</feature>
<dbReference type="InterPro" id="IPR027417">
    <property type="entry name" value="P-loop_NTPase"/>
</dbReference>
<dbReference type="Gene3D" id="1.25.40.20">
    <property type="entry name" value="Ankyrin repeat-containing domain"/>
    <property type="match status" value="1"/>
</dbReference>
<dbReference type="SUPFAM" id="SSF53167">
    <property type="entry name" value="Purine and uridine phosphorylases"/>
    <property type="match status" value="1"/>
</dbReference>
<dbReference type="SUPFAM" id="SSF53474">
    <property type="entry name" value="alpha/beta-Hydrolases"/>
    <property type="match status" value="1"/>
</dbReference>
<dbReference type="InterPro" id="IPR053137">
    <property type="entry name" value="NLR-like"/>
</dbReference>
<dbReference type="SUPFAM" id="SSF48403">
    <property type="entry name" value="Ankyrin repeat"/>
    <property type="match status" value="1"/>
</dbReference>
<feature type="repeat" description="ANK" evidence="2">
    <location>
        <begin position="1362"/>
        <end position="1395"/>
    </location>
</feature>
<dbReference type="PANTHER" id="PTHR46082">
    <property type="entry name" value="ATP/GTP-BINDING PROTEIN-RELATED"/>
    <property type="match status" value="1"/>
</dbReference>
<dbReference type="Gene3D" id="3.40.50.1580">
    <property type="entry name" value="Nucleoside phosphorylase domain"/>
    <property type="match status" value="1"/>
</dbReference>
<dbReference type="InterPro" id="IPR056693">
    <property type="entry name" value="DUF7791"/>
</dbReference>
<sequence>MGAPRKRLSYEDYNVGWICAIEPELVSARAMLDEIYSTALPKVYADSNDYLFGRIGDNNVVVASLPSGGIPDYSTANPRDIRLGDVVISDPRLDSPSVIQYDLGKIFQGEKWPRSHGRLDRPPEEIRNVVANAKSRHRLQQYPLSQILADMITRHSTLSREYEYQGAENDILFRAEYIHTGDNNNCSACDPHMTVSRPHRPSTHPVVHYGTIGSGNQVVKDSVTRDYWKEKEGILCFETEAAGLMDIFRCLVIRGICDYADSHKNKRWQSYAAAVAAAYAKDLLLHLAPPSLPGLTTHSVAHAKLLVRMDPHLGPTKNIRVMSLARSITPWQENTFKTATVLFETLPIMLQGASPPSSPISLMLGTSMSIDNTFLGFTVLSEPSVHEGFSGNAFSSWQSRNEPDYHWLRDQLPKDFPGSRTIIHGFESPTTENDSVQDIEDLSRELVFKLRYALAHNTNHRPLTLMAHSLGGIVLKRALVLLAEGSDTDLKILQRVCLIVFFGVPNKETLKESLLMLARAEGVNDAIIEQLTLDSSSCLQLLEQQYAGIAKLRHIRIVSSYETKRTLLSDEKHERTPYHRKRKEILVNRMSAIHPSSNEHDLIPINDDHFNMIRFSRDDERYSAIASCFRNTFSNSQTLLEIDDKDTAQHIKSGPNHPTDYQTDIDHFIDRGLHWTQVHPSIQSFELFIRERTEKGFQENSEHPKLYWGQYEQKIRALMMSCLATNISRSREDTISRQSPSTFEWIYLKHELGFTRWLRKGCAFWINGKPGSGKSTLMKFIWNDSRTWDCITKAQDRDTTLIKASFFFHDRGTNEQKSLEGLLQSVLSQILQEMPTLQQHLEPIFVRRGVSYGTLWRLDELEEAFSILQQQKTERIHIVLFLDALDEYKGSKDTVCTFIWNLITQPDNCPVKFSVCFSSRPWTVFLDSFAPLPSCSIHDHTTTDIIMFTEAKIKSRASLYQHLMSLNDNFERASYNFVVKIISEKAQGVFVWVVLIVDKLLKEERDGIRPQTIQHIIQHTPDELEDFYKQIADRTPQSYRLEAFIMLEVCLRYSGHLSLKIFNDAVTCATQMTHQECCQNLIEADHFSSRENNERLLKSRCGGLLELVYVSDGRCTGTYVQFMHQTVKDYVQRPGFLSSIIDQSSDKSLRPCNGYSFLFKAAVSNWNTDEPDGNKTKEIETIVDLGRSAESSTGISQRQYIDSINLRVIGDLLDCFGIRQWRDSPTNSAYWRLVFAAAAGFFLYVTDTLHEVIGSARPQTPPILNCLIDATAQIHIKQVVLDYILANGSGEHDFDVGEDSLVLAIQTLSQSYSHSSTTVKKDLEEMIRLMLFHGLSPNVNMPSRITGQNALMVATERPHVLNHCTPLHIAALCVSRAPIVAQLLAAGADVNARDTYGATPLDWLLSRFFYRRDLPWAIHAHRNTPNYRGRFYDLDDHEHEPLNKELSVSDALRRDIACLVEAGGQATEVVTKKTLRVYNETGCLPNEDIAADGAANNDR</sequence>
<dbReference type="InterPro" id="IPR035994">
    <property type="entry name" value="Nucleoside_phosphorylase_sf"/>
</dbReference>
<dbReference type="InterPro" id="IPR036770">
    <property type="entry name" value="Ankyrin_rpt-contain_sf"/>
</dbReference>
<evidence type="ECO:0000313" key="6">
    <source>
        <dbReference type="Proteomes" id="UP000327013"/>
    </source>
</evidence>
<keyword evidence="1" id="KW-0677">Repeat</keyword>
<protein>
    <submittedName>
        <fullName evidence="5">Uncharacterized protein</fullName>
    </submittedName>
</protein>
<keyword evidence="2" id="KW-0040">ANK repeat</keyword>
<feature type="domain" description="Nephrocystin 3-like N-terminal" evidence="3">
    <location>
        <begin position="742"/>
        <end position="920"/>
    </location>
</feature>
<dbReference type="GO" id="GO:0009116">
    <property type="term" value="P:nucleoside metabolic process"/>
    <property type="evidence" value="ECO:0007669"/>
    <property type="project" value="InterPro"/>
</dbReference>
<dbReference type="Proteomes" id="UP000327013">
    <property type="component" value="Unassembled WGS sequence"/>
</dbReference>
<evidence type="ECO:0000313" key="5">
    <source>
        <dbReference type="EMBL" id="KAB8576205.1"/>
    </source>
</evidence>
<reference evidence="5 6" key="1">
    <citation type="submission" date="2019-06" db="EMBL/GenBank/DDBJ databases">
        <title>A chromosomal-level reference genome of Carpinus fangiana (Coryloideae, Betulaceae).</title>
        <authorList>
            <person name="Yang X."/>
            <person name="Wang Z."/>
            <person name="Zhang L."/>
            <person name="Hao G."/>
            <person name="Liu J."/>
            <person name="Yang Y."/>
        </authorList>
    </citation>
    <scope>NUCLEOTIDE SEQUENCE [LARGE SCALE GENOMIC DNA]</scope>
    <source>
        <strain evidence="5">Cfa_2016G</strain>
        <tissue evidence="5">Leaf</tissue>
    </source>
</reference>
<evidence type="ECO:0000256" key="1">
    <source>
        <dbReference type="ARBA" id="ARBA00022737"/>
    </source>
</evidence>
<dbReference type="PROSITE" id="PS50088">
    <property type="entry name" value="ANK_REPEAT"/>
    <property type="match status" value="1"/>
</dbReference>
<dbReference type="EMBL" id="VIBQ01000066">
    <property type="protein sequence ID" value="KAB8576205.1"/>
    <property type="molecule type" value="Genomic_DNA"/>
</dbReference>
<comment type="caution">
    <text evidence="5">The sequence shown here is derived from an EMBL/GenBank/DDBJ whole genome shotgun (WGS) entry which is preliminary data.</text>
</comment>
<dbReference type="Gene3D" id="3.40.50.300">
    <property type="entry name" value="P-loop containing nucleotide triphosphate hydrolases"/>
    <property type="match status" value="1"/>
</dbReference>
<evidence type="ECO:0000259" key="3">
    <source>
        <dbReference type="Pfam" id="PF24883"/>
    </source>
</evidence>
<name>A0A5N6L2G4_9ROSI</name>
<accession>A0A5N6L2G4</accession>
<dbReference type="OrthoDB" id="1658288at2759"/>